<keyword evidence="2" id="KW-1185">Reference proteome</keyword>
<evidence type="ECO:0000313" key="1">
    <source>
        <dbReference type="EMBL" id="KAE9525562.1"/>
    </source>
</evidence>
<dbReference type="Proteomes" id="UP000475862">
    <property type="component" value="Unassembled WGS sequence"/>
</dbReference>
<dbReference type="AlphaFoldDB" id="A0A6G0T662"/>
<proteinExistence type="predicted"/>
<protein>
    <submittedName>
        <fullName evidence="1">Uncharacterized protein</fullName>
    </submittedName>
</protein>
<dbReference type="EMBL" id="VYZN01000059">
    <property type="protein sequence ID" value="KAE9525562.1"/>
    <property type="molecule type" value="Genomic_DNA"/>
</dbReference>
<reference evidence="1 2" key="1">
    <citation type="submission" date="2019-08" db="EMBL/GenBank/DDBJ databases">
        <title>The genome of the soybean aphid Biotype 1, its phylome, world population structure and adaptation to the North American continent.</title>
        <authorList>
            <person name="Giordano R."/>
            <person name="Donthu R.K."/>
            <person name="Hernandez A.G."/>
            <person name="Wright C.L."/>
            <person name="Zimin A.V."/>
        </authorList>
    </citation>
    <scope>NUCLEOTIDE SEQUENCE [LARGE SCALE GENOMIC DNA]</scope>
    <source>
        <tissue evidence="1">Whole aphids</tissue>
    </source>
</reference>
<sequence length="186" mass="20230">MTISTHRHIITFPSDSFKDIGIPMFNISILIGSEKLMSLGNKLNTGQSRLCIIIIDESELMSISLTGSSKIVTITLNVSIKNILTVLSKRATANNLLSGLTLEHCTFSSNSNVFRCNNDNTFRSVFGKITNSNCHSLTVLSPPPVIQPNYNEMLSIISPAAMSITNNLPSSRPAKICLSPGTTHKH</sequence>
<evidence type="ECO:0000313" key="2">
    <source>
        <dbReference type="Proteomes" id="UP000475862"/>
    </source>
</evidence>
<comment type="caution">
    <text evidence="1">The sequence shown here is derived from an EMBL/GenBank/DDBJ whole genome shotgun (WGS) entry which is preliminary data.</text>
</comment>
<gene>
    <name evidence="1" type="ORF">AGLY_014089</name>
</gene>
<accession>A0A6G0T662</accession>
<name>A0A6G0T662_APHGL</name>
<organism evidence="1 2">
    <name type="scientific">Aphis glycines</name>
    <name type="common">Soybean aphid</name>
    <dbReference type="NCBI Taxonomy" id="307491"/>
    <lineage>
        <taxon>Eukaryota</taxon>
        <taxon>Metazoa</taxon>
        <taxon>Ecdysozoa</taxon>
        <taxon>Arthropoda</taxon>
        <taxon>Hexapoda</taxon>
        <taxon>Insecta</taxon>
        <taxon>Pterygota</taxon>
        <taxon>Neoptera</taxon>
        <taxon>Paraneoptera</taxon>
        <taxon>Hemiptera</taxon>
        <taxon>Sternorrhyncha</taxon>
        <taxon>Aphidomorpha</taxon>
        <taxon>Aphidoidea</taxon>
        <taxon>Aphididae</taxon>
        <taxon>Aphidini</taxon>
        <taxon>Aphis</taxon>
        <taxon>Aphis</taxon>
    </lineage>
</organism>